<proteinExistence type="predicted"/>
<sequence length="83" mass="8919">MAAAYWTAGTTHRGTGKMGGGSPRVPDHVTDVALEEGYTEQGEREESESATAANGMYTRLPAPGATGVYAICRKARCVPFWRR</sequence>
<evidence type="ECO:0000313" key="2">
    <source>
        <dbReference type="EMBL" id="KAF6240193.1"/>
    </source>
</evidence>
<dbReference type="GeneID" id="59283477"/>
<dbReference type="RefSeq" id="XP_037169462.1">
    <property type="nucleotide sequence ID" value="XM_037303740.1"/>
</dbReference>
<feature type="region of interest" description="Disordered" evidence="1">
    <location>
        <begin position="1"/>
        <end position="28"/>
    </location>
</feature>
<dbReference type="EMBL" id="JACCJC010000004">
    <property type="protein sequence ID" value="KAF6240193.1"/>
    <property type="molecule type" value="Genomic_DNA"/>
</dbReference>
<organism evidence="2 3">
    <name type="scientific">Letharia columbiana</name>
    <dbReference type="NCBI Taxonomy" id="112416"/>
    <lineage>
        <taxon>Eukaryota</taxon>
        <taxon>Fungi</taxon>
        <taxon>Dikarya</taxon>
        <taxon>Ascomycota</taxon>
        <taxon>Pezizomycotina</taxon>
        <taxon>Lecanoromycetes</taxon>
        <taxon>OSLEUM clade</taxon>
        <taxon>Lecanoromycetidae</taxon>
        <taxon>Lecanorales</taxon>
        <taxon>Lecanorineae</taxon>
        <taxon>Parmeliaceae</taxon>
        <taxon>Letharia</taxon>
    </lineage>
</organism>
<evidence type="ECO:0000256" key="1">
    <source>
        <dbReference type="SAM" id="MobiDB-lite"/>
    </source>
</evidence>
<gene>
    <name evidence="2" type="ORF">HO173_001803</name>
</gene>
<comment type="caution">
    <text evidence="2">The sequence shown here is derived from an EMBL/GenBank/DDBJ whole genome shotgun (WGS) entry which is preliminary data.</text>
</comment>
<name>A0A8H6L969_9LECA</name>
<protein>
    <submittedName>
        <fullName evidence="2">Uncharacterized protein</fullName>
    </submittedName>
</protein>
<accession>A0A8H6L969</accession>
<reference evidence="2 3" key="1">
    <citation type="journal article" date="2020" name="Genomics">
        <title>Complete, high-quality genomes from long-read metagenomic sequencing of two wolf lichen thalli reveals enigmatic genome architecture.</title>
        <authorList>
            <person name="McKenzie S.K."/>
            <person name="Walston R.F."/>
            <person name="Allen J.L."/>
        </authorList>
    </citation>
    <scope>NUCLEOTIDE SEQUENCE [LARGE SCALE GENOMIC DNA]</scope>
    <source>
        <strain evidence="2">WasteWater2</strain>
    </source>
</reference>
<evidence type="ECO:0000313" key="3">
    <source>
        <dbReference type="Proteomes" id="UP000578531"/>
    </source>
</evidence>
<keyword evidence="3" id="KW-1185">Reference proteome</keyword>
<dbReference type="AlphaFoldDB" id="A0A8H6L969"/>
<dbReference type="Proteomes" id="UP000578531">
    <property type="component" value="Unassembled WGS sequence"/>
</dbReference>